<dbReference type="PANTHER" id="PTHR47431">
    <property type="entry name" value="ZN(II)2CYS6 TRANSCRIPTION FACTOR (EUROFUNG)-RELATED"/>
    <property type="match status" value="1"/>
</dbReference>
<dbReference type="GeneID" id="66981892"/>
<organism evidence="1 2">
    <name type="scientific">Aspergillus chevalieri</name>
    <name type="common">Eurotium chevalieri</name>
    <dbReference type="NCBI Taxonomy" id="182096"/>
    <lineage>
        <taxon>Eukaryota</taxon>
        <taxon>Fungi</taxon>
        <taxon>Dikarya</taxon>
        <taxon>Ascomycota</taxon>
        <taxon>Pezizomycotina</taxon>
        <taxon>Eurotiomycetes</taxon>
        <taxon>Eurotiomycetidae</taxon>
        <taxon>Eurotiales</taxon>
        <taxon>Aspergillaceae</taxon>
        <taxon>Aspergillus</taxon>
        <taxon>Aspergillus subgen. Aspergillus</taxon>
    </lineage>
</organism>
<dbReference type="Proteomes" id="UP000637239">
    <property type="component" value="Chromosome 4"/>
</dbReference>
<evidence type="ECO:0000313" key="2">
    <source>
        <dbReference type="Proteomes" id="UP000637239"/>
    </source>
</evidence>
<dbReference type="RefSeq" id="XP_043136055.1">
    <property type="nucleotide sequence ID" value="XM_043278258.1"/>
</dbReference>
<protein>
    <recommendedName>
        <fullName evidence="3">C6 transcription factor</fullName>
    </recommendedName>
</protein>
<gene>
    <name evidence="1" type="ORF">ACHE_40097S</name>
</gene>
<dbReference type="AlphaFoldDB" id="A0A7R7VP36"/>
<reference evidence="1" key="1">
    <citation type="submission" date="2021-01" db="EMBL/GenBank/DDBJ databases">
        <authorList>
            <consortium name="Aspergillus chevalieri M1 genome sequencing consortium"/>
            <person name="Kazuki M."/>
            <person name="Futagami T."/>
        </authorList>
    </citation>
    <scope>NUCLEOTIDE SEQUENCE</scope>
    <source>
        <strain evidence="1">M1</strain>
    </source>
</reference>
<reference evidence="1" key="2">
    <citation type="submission" date="2021-02" db="EMBL/GenBank/DDBJ databases">
        <title>Aspergillus chevalieri M1 genome sequence.</title>
        <authorList>
            <person name="Kadooka C."/>
            <person name="Mori K."/>
            <person name="Futagami T."/>
        </authorList>
    </citation>
    <scope>NUCLEOTIDE SEQUENCE</scope>
    <source>
        <strain evidence="1">M1</strain>
    </source>
</reference>
<dbReference type="PANTHER" id="PTHR47431:SF4">
    <property type="entry name" value="ZN(II)2CYS6 TRANSCRIPTION FACTOR (EUROFUNG)"/>
    <property type="match status" value="1"/>
</dbReference>
<evidence type="ECO:0008006" key="3">
    <source>
        <dbReference type="Google" id="ProtNLM"/>
    </source>
</evidence>
<dbReference type="KEGG" id="ache:ACHE_40097S"/>
<keyword evidence="2" id="KW-1185">Reference proteome</keyword>
<evidence type="ECO:0000313" key="1">
    <source>
        <dbReference type="EMBL" id="BCR87533.1"/>
    </source>
</evidence>
<accession>A0A7R7VP36</accession>
<name>A0A7R7VP36_ASPCH</name>
<proteinExistence type="predicted"/>
<dbReference type="CDD" id="cd12148">
    <property type="entry name" value="fungal_TF_MHR"/>
    <property type="match status" value="1"/>
</dbReference>
<sequence length="222" mass="23835">MSETGEIDELMFQAHLLIHVSTIGVHRPLSALKFNAVENVSSCAREPPLDTPTPDLVNVHTLRVLRAIEAQIRLLALPVRQFHHTPFTTCMVSEGMLALLSACSAILKERDLATARDQIRMTLGCLKVLGEVWPRTARNVREIQTIAQCVLGLGCVATGGSTPKPSEHPSLGGEGACLDFSTSGLPGSNIDMIASIGSIEDLCGWYNPGNLDDIPWGVSDGL</sequence>
<dbReference type="EMBL" id="AP024419">
    <property type="protein sequence ID" value="BCR87533.1"/>
    <property type="molecule type" value="Genomic_DNA"/>
</dbReference>